<protein>
    <submittedName>
        <fullName evidence="2">NTP transferase domain-containing protein</fullName>
    </submittedName>
</protein>
<keyword evidence="2" id="KW-0808">Transferase</keyword>
<reference evidence="2" key="1">
    <citation type="journal article" date="2021" name="PeerJ">
        <title>Extensive microbial diversity within the chicken gut microbiome revealed by metagenomics and culture.</title>
        <authorList>
            <person name="Gilroy R."/>
            <person name="Ravi A."/>
            <person name="Getino M."/>
            <person name="Pursley I."/>
            <person name="Horton D.L."/>
            <person name="Alikhan N.F."/>
            <person name="Baker D."/>
            <person name="Gharbi K."/>
            <person name="Hall N."/>
            <person name="Watson M."/>
            <person name="Adriaenssens E.M."/>
            <person name="Foster-Nyarko E."/>
            <person name="Jarju S."/>
            <person name="Secka A."/>
            <person name="Antonio M."/>
            <person name="Oren A."/>
            <person name="Chaudhuri R.R."/>
            <person name="La Ragione R."/>
            <person name="Hildebrand F."/>
            <person name="Pallen M.J."/>
        </authorList>
    </citation>
    <scope>NUCLEOTIDE SEQUENCE</scope>
    <source>
        <strain evidence="2">CHK180-15479</strain>
    </source>
</reference>
<dbReference type="SUPFAM" id="SSF46785">
    <property type="entry name" value="Winged helix' DNA-binding domain"/>
    <property type="match status" value="1"/>
</dbReference>
<proteinExistence type="predicted"/>
<dbReference type="InterPro" id="IPR029044">
    <property type="entry name" value="Nucleotide-diphossugar_trans"/>
</dbReference>
<dbReference type="PANTHER" id="PTHR43777">
    <property type="entry name" value="MOLYBDENUM COFACTOR CYTIDYLYLTRANSFERASE"/>
    <property type="match status" value="1"/>
</dbReference>
<dbReference type="InterPro" id="IPR036388">
    <property type="entry name" value="WH-like_DNA-bd_sf"/>
</dbReference>
<name>A0A9D2SHV7_9FIRM</name>
<reference evidence="2" key="2">
    <citation type="submission" date="2021-04" db="EMBL/GenBank/DDBJ databases">
        <authorList>
            <person name="Gilroy R."/>
        </authorList>
    </citation>
    <scope>NUCLEOTIDE SEQUENCE</scope>
    <source>
        <strain evidence="2">CHK180-15479</strain>
    </source>
</reference>
<evidence type="ECO:0000259" key="1">
    <source>
        <dbReference type="Pfam" id="PF12804"/>
    </source>
</evidence>
<dbReference type="Pfam" id="PF12804">
    <property type="entry name" value="NTP_transf_3"/>
    <property type="match status" value="1"/>
</dbReference>
<dbReference type="Gene3D" id="1.10.10.10">
    <property type="entry name" value="Winged helix-like DNA-binding domain superfamily/Winged helix DNA-binding domain"/>
    <property type="match status" value="1"/>
</dbReference>
<dbReference type="InterPro" id="IPR025877">
    <property type="entry name" value="MobA-like_NTP_Trfase"/>
</dbReference>
<gene>
    <name evidence="2" type="ORF">H9704_07395</name>
</gene>
<evidence type="ECO:0000313" key="2">
    <source>
        <dbReference type="EMBL" id="HJC05962.1"/>
    </source>
</evidence>
<dbReference type="EMBL" id="DWWT01000030">
    <property type="protein sequence ID" value="HJC05962.1"/>
    <property type="molecule type" value="Genomic_DNA"/>
</dbReference>
<dbReference type="AlphaFoldDB" id="A0A9D2SHV7"/>
<dbReference type="PANTHER" id="PTHR43777:SF1">
    <property type="entry name" value="MOLYBDENUM COFACTOR CYTIDYLYLTRANSFERASE"/>
    <property type="match status" value="1"/>
</dbReference>
<evidence type="ECO:0000313" key="3">
    <source>
        <dbReference type="Proteomes" id="UP000823910"/>
    </source>
</evidence>
<dbReference type="Proteomes" id="UP000823910">
    <property type="component" value="Unassembled WGS sequence"/>
</dbReference>
<sequence>MNISPTGGVIAAASKKDALPLLQIGSISILKRIVLSFQQAGIFPIVIVTGTQEEEVKHQLSGCGVVFLHNDDCEEPELFASAKIGFSYLEDKCRRIVFTPVNVPMFTSGTLRTLMDQEGDVLIPCYEGVSGHPILISQSILPDILSYEGAGGLRAAVGACSCRLRLVSTNDPGVTISIHNGRQLGERVSEHNRTLLHPTMQLGLQRETVFFNSRMKLLLYLISYTHSVRSACGYMALSYGKAWDMLNKLEAEMGFPLVERRHGGSRGGNTTLTPRGLSFLEAWIQFENDMFSSVQARFAERFSEFFSRRI</sequence>
<dbReference type="InterPro" id="IPR036390">
    <property type="entry name" value="WH_DNA-bd_sf"/>
</dbReference>
<dbReference type="Gene3D" id="3.90.550.10">
    <property type="entry name" value="Spore Coat Polysaccharide Biosynthesis Protein SpsA, Chain A"/>
    <property type="match status" value="1"/>
</dbReference>
<feature type="domain" description="MobA-like NTP transferase" evidence="1">
    <location>
        <begin position="20"/>
        <end position="157"/>
    </location>
</feature>
<organism evidence="2 3">
    <name type="scientific">Candidatus Enterocloster excrementipullorum</name>
    <dbReference type="NCBI Taxonomy" id="2838559"/>
    <lineage>
        <taxon>Bacteria</taxon>
        <taxon>Bacillati</taxon>
        <taxon>Bacillota</taxon>
        <taxon>Clostridia</taxon>
        <taxon>Lachnospirales</taxon>
        <taxon>Lachnospiraceae</taxon>
        <taxon>Enterocloster</taxon>
    </lineage>
</organism>
<dbReference type="SUPFAM" id="SSF53448">
    <property type="entry name" value="Nucleotide-diphospho-sugar transferases"/>
    <property type="match status" value="1"/>
</dbReference>
<comment type="caution">
    <text evidence="2">The sequence shown here is derived from an EMBL/GenBank/DDBJ whole genome shotgun (WGS) entry which is preliminary data.</text>
</comment>
<dbReference type="GO" id="GO:0016779">
    <property type="term" value="F:nucleotidyltransferase activity"/>
    <property type="evidence" value="ECO:0007669"/>
    <property type="project" value="UniProtKB-ARBA"/>
</dbReference>
<accession>A0A9D2SHV7</accession>